<evidence type="ECO:0000256" key="2">
    <source>
        <dbReference type="ARBA" id="ARBA00022603"/>
    </source>
</evidence>
<organism evidence="12 13">
    <name type="scientific">Dictyostelium purpureum</name>
    <name type="common">Slime mold</name>
    <dbReference type="NCBI Taxonomy" id="5786"/>
    <lineage>
        <taxon>Eukaryota</taxon>
        <taxon>Amoebozoa</taxon>
        <taxon>Evosea</taxon>
        <taxon>Eumycetozoa</taxon>
        <taxon>Dictyostelia</taxon>
        <taxon>Dictyosteliales</taxon>
        <taxon>Dictyosteliaceae</taxon>
        <taxon>Dictyostelium</taxon>
    </lineage>
</organism>
<comment type="catalytic activity">
    <reaction evidence="10">
        <text>N-terminal L-alanyl-L-prolyl-L-lysyl-[protein] + 3 S-adenosyl-L-methionine = N-terminal N,N,N-trimethyl-L-alanyl-L-prolyl-L-lysyl-[protein] + 3 S-adenosyl-L-homocysteine + 3 H(+)</text>
        <dbReference type="Rhea" id="RHEA:54712"/>
        <dbReference type="Rhea" id="RHEA-COMP:13785"/>
        <dbReference type="Rhea" id="RHEA-COMP:13971"/>
        <dbReference type="ChEBI" id="CHEBI:15378"/>
        <dbReference type="ChEBI" id="CHEBI:57856"/>
        <dbReference type="ChEBI" id="CHEBI:59789"/>
        <dbReference type="ChEBI" id="CHEBI:138057"/>
        <dbReference type="ChEBI" id="CHEBI:138315"/>
        <dbReference type="EC" id="2.1.1.244"/>
    </reaction>
</comment>
<dbReference type="SUPFAM" id="SSF53335">
    <property type="entry name" value="S-adenosyl-L-methionine-dependent methyltransferases"/>
    <property type="match status" value="1"/>
</dbReference>
<dbReference type="Pfam" id="PF05891">
    <property type="entry name" value="Methyltransf_PK"/>
    <property type="match status" value="1"/>
</dbReference>
<keyword evidence="2" id="KW-0489">Methyltransferase</keyword>
<feature type="binding site" evidence="11">
    <location>
        <position position="110"/>
    </location>
    <ligand>
        <name>S-adenosyl-L-methionine</name>
        <dbReference type="ChEBI" id="CHEBI:59789"/>
    </ligand>
</feature>
<evidence type="ECO:0000256" key="6">
    <source>
        <dbReference type="ARBA" id="ARBA00039449"/>
    </source>
</evidence>
<dbReference type="AlphaFoldDB" id="F0ZIP8"/>
<dbReference type="GO" id="GO:0005737">
    <property type="term" value="C:cytoplasm"/>
    <property type="evidence" value="ECO:0000318"/>
    <property type="project" value="GO_Central"/>
</dbReference>
<accession>F0ZIP8</accession>
<dbReference type="eggNOG" id="KOG3178">
    <property type="taxonomic scope" value="Eukaryota"/>
</dbReference>
<feature type="binding site" evidence="11">
    <location>
        <begin position="160"/>
        <end position="161"/>
    </location>
    <ligand>
        <name>S-adenosyl-L-methionine</name>
        <dbReference type="ChEBI" id="CHEBI:59789"/>
    </ligand>
</feature>
<evidence type="ECO:0000256" key="7">
    <source>
        <dbReference type="ARBA" id="ARBA00043129"/>
    </source>
</evidence>
<dbReference type="InterPro" id="IPR029063">
    <property type="entry name" value="SAM-dependent_MTases_sf"/>
</dbReference>
<sequence length="266" mass="30577">MTENITNDESKLSYPKKLLNRGTDSEGNVYQDLEDLWKKEVDGKDSLDDKWYKLADEYWKKVEPTVDGMLGGLSKVSPMDVVASKFFLQDFIKGSETRQPMKLDNALDCGAGIGRVTKEFLVPVGFNNVDLVEQNGLFLDKAKEIFKSEKKVQNFYAVGLQDFKFPKLYDCIWIQWVVGHLHDRDFIEFIKRCLDSLAPNGIVCIKDNVAKKAFVMDKEDNSVSRTEEHFKYLFEQAGCNIIKTMVQPNFPNNLFPVLMFALEKKK</sequence>
<comment type="catalytic activity">
    <reaction evidence="9">
        <text>N-terminal L-prolyl-L-prolyl-L-lysyl-[protein] + 2 S-adenosyl-L-methionine = N-terminal N,N-dimethyl-L-prolyl-L-prolyl-L-lysyl-[protein] + 2 S-adenosyl-L-homocysteine + 2 H(+)</text>
        <dbReference type="Rhea" id="RHEA:54736"/>
        <dbReference type="Rhea" id="RHEA-COMP:13787"/>
        <dbReference type="Rhea" id="RHEA-COMP:13974"/>
        <dbReference type="ChEBI" id="CHEBI:15378"/>
        <dbReference type="ChEBI" id="CHEBI:57856"/>
        <dbReference type="ChEBI" id="CHEBI:59789"/>
        <dbReference type="ChEBI" id="CHEBI:138059"/>
        <dbReference type="ChEBI" id="CHEBI:138318"/>
        <dbReference type="EC" id="2.1.1.244"/>
    </reaction>
</comment>
<dbReference type="VEuPathDB" id="AmoebaDB:DICPUDRAFT_151386"/>
<dbReference type="GO" id="GO:0008168">
    <property type="term" value="F:methyltransferase activity"/>
    <property type="evidence" value="ECO:0000318"/>
    <property type="project" value="GO_Central"/>
</dbReference>
<evidence type="ECO:0000313" key="12">
    <source>
        <dbReference type="EMBL" id="EGC36175.1"/>
    </source>
</evidence>
<dbReference type="GO" id="GO:0071885">
    <property type="term" value="F:N-terminal protein N-methyltransferase activity"/>
    <property type="evidence" value="ECO:0007669"/>
    <property type="project" value="UniProtKB-EC"/>
</dbReference>
<feature type="binding site" evidence="11">
    <location>
        <position position="175"/>
    </location>
    <ligand>
        <name>S-adenosyl-L-methionine</name>
        <dbReference type="ChEBI" id="CHEBI:59789"/>
    </ligand>
</feature>
<dbReference type="Gene3D" id="3.40.50.150">
    <property type="entry name" value="Vaccinia Virus protein VP39"/>
    <property type="match status" value="1"/>
</dbReference>
<comment type="catalytic activity">
    <reaction evidence="8">
        <text>N-terminal L-seryl-L-prolyl-L-lysyl-[protein] + 3 S-adenosyl-L-methionine = N-terminal N,N,N-trimethyl-L-seryl-L-prolyl-L-lysyl-[protein] + 3 S-adenosyl-L-homocysteine + 3 H(+)</text>
        <dbReference type="Rhea" id="RHEA:54724"/>
        <dbReference type="Rhea" id="RHEA-COMP:13789"/>
        <dbReference type="Rhea" id="RHEA-COMP:13973"/>
        <dbReference type="ChEBI" id="CHEBI:15378"/>
        <dbReference type="ChEBI" id="CHEBI:57856"/>
        <dbReference type="ChEBI" id="CHEBI:59789"/>
        <dbReference type="ChEBI" id="CHEBI:138061"/>
        <dbReference type="ChEBI" id="CHEBI:138317"/>
        <dbReference type="EC" id="2.1.1.244"/>
    </reaction>
</comment>
<dbReference type="FunFam" id="3.40.50.150:FF:000365">
    <property type="entry name" value="Unplaced genomic scaffold supercont1.14, whole genome shotgun sequence"/>
    <property type="match status" value="1"/>
</dbReference>
<dbReference type="InterPro" id="IPR008576">
    <property type="entry name" value="MeTrfase_NTM1"/>
</dbReference>
<dbReference type="PANTHER" id="PTHR12753">
    <property type="entry name" value="AD-003 - RELATED"/>
    <property type="match status" value="1"/>
</dbReference>
<dbReference type="EC" id="2.1.1.244" evidence="5"/>
<dbReference type="EMBL" id="GL871035">
    <property type="protein sequence ID" value="EGC36175.1"/>
    <property type="molecule type" value="Genomic_DNA"/>
</dbReference>
<proteinExistence type="inferred from homology"/>
<evidence type="ECO:0000256" key="1">
    <source>
        <dbReference type="ARBA" id="ARBA00009059"/>
    </source>
</evidence>
<dbReference type="Proteomes" id="UP000001064">
    <property type="component" value="Unassembled WGS sequence"/>
</dbReference>
<evidence type="ECO:0000256" key="10">
    <source>
        <dbReference type="ARBA" id="ARBA00048167"/>
    </source>
</evidence>
<dbReference type="CDD" id="cd02440">
    <property type="entry name" value="AdoMet_MTases"/>
    <property type="match status" value="1"/>
</dbReference>
<protein>
    <recommendedName>
        <fullName evidence="6">Alpha N-terminal protein methyltransferase 1</fullName>
        <ecNumber evidence="5">2.1.1.244</ecNumber>
    </recommendedName>
    <alternativeName>
        <fullName evidence="7">X-Pro-Lys N-terminal protein methyltransferase 1</fullName>
    </alternativeName>
</protein>
<dbReference type="FunCoup" id="F0ZIP8">
    <property type="interactions" value="627"/>
</dbReference>
<dbReference type="OMA" id="PVRMYCL"/>
<name>F0ZIP8_DICPU</name>
<dbReference type="PIRSF" id="PIRSF016958">
    <property type="entry name" value="DUF858_MeTrfase_lik"/>
    <property type="match status" value="1"/>
</dbReference>
<keyword evidence="3" id="KW-0808">Transferase</keyword>
<dbReference type="GeneID" id="10501163"/>
<gene>
    <name evidence="12" type="ORF">DICPUDRAFT_151386</name>
</gene>
<keyword evidence="4 11" id="KW-0949">S-adenosyl-L-methionine</keyword>
<feature type="binding site" evidence="11">
    <location>
        <position position="115"/>
    </location>
    <ligand>
        <name>S-adenosyl-L-methionine</name>
        <dbReference type="ChEBI" id="CHEBI:59789"/>
    </ligand>
</feature>
<evidence type="ECO:0000256" key="11">
    <source>
        <dbReference type="PIRSR" id="PIRSR016958-1"/>
    </source>
</evidence>
<evidence type="ECO:0000256" key="9">
    <source>
        <dbReference type="ARBA" id="ARBA00047885"/>
    </source>
</evidence>
<evidence type="ECO:0000256" key="4">
    <source>
        <dbReference type="ARBA" id="ARBA00022691"/>
    </source>
</evidence>
<reference evidence="13" key="1">
    <citation type="journal article" date="2011" name="Genome Biol.">
        <title>Comparative genomics of the social amoebae Dictyostelium discoideum and Dictyostelium purpureum.</title>
        <authorList>
            <consortium name="US DOE Joint Genome Institute (JGI-PGF)"/>
            <person name="Sucgang R."/>
            <person name="Kuo A."/>
            <person name="Tian X."/>
            <person name="Salerno W."/>
            <person name="Parikh A."/>
            <person name="Feasley C.L."/>
            <person name="Dalin E."/>
            <person name="Tu H."/>
            <person name="Huang E."/>
            <person name="Barry K."/>
            <person name="Lindquist E."/>
            <person name="Shapiro H."/>
            <person name="Bruce D."/>
            <person name="Schmutz J."/>
            <person name="Salamov A."/>
            <person name="Fey P."/>
            <person name="Gaudet P."/>
            <person name="Anjard C."/>
            <person name="Babu M.M."/>
            <person name="Basu S."/>
            <person name="Bushmanova Y."/>
            <person name="van der Wel H."/>
            <person name="Katoh-Kurasawa M."/>
            <person name="Dinh C."/>
            <person name="Coutinho P.M."/>
            <person name="Saito T."/>
            <person name="Elias M."/>
            <person name="Schaap P."/>
            <person name="Kay R.R."/>
            <person name="Henrissat B."/>
            <person name="Eichinger L."/>
            <person name="Rivero F."/>
            <person name="Putnam N.H."/>
            <person name="West C.M."/>
            <person name="Loomis W.F."/>
            <person name="Chisholm R.L."/>
            <person name="Shaulsky G."/>
            <person name="Strassmann J.E."/>
            <person name="Queller D.C."/>
            <person name="Kuspa A."/>
            <person name="Grigoriev I.V."/>
        </authorList>
    </citation>
    <scope>NUCLEOTIDE SEQUENCE [LARGE SCALE GENOMIC DNA]</scope>
    <source>
        <strain evidence="13">QSDP1</strain>
    </source>
</reference>
<dbReference type="GO" id="GO:0032259">
    <property type="term" value="P:methylation"/>
    <property type="evidence" value="ECO:0007669"/>
    <property type="project" value="UniProtKB-KW"/>
</dbReference>
<evidence type="ECO:0000256" key="3">
    <source>
        <dbReference type="ARBA" id="ARBA00022679"/>
    </source>
</evidence>
<comment type="similarity">
    <text evidence="1">Belongs to the methyltransferase superfamily. NTM1 family.</text>
</comment>
<dbReference type="RefSeq" id="XP_003287308.1">
    <property type="nucleotide sequence ID" value="XM_003287260.1"/>
</dbReference>
<dbReference type="PANTHER" id="PTHR12753:SF0">
    <property type="entry name" value="ALPHA N-TERMINAL PROTEIN METHYLTRANSFERASE 1"/>
    <property type="match status" value="1"/>
</dbReference>
<evidence type="ECO:0000313" key="13">
    <source>
        <dbReference type="Proteomes" id="UP000001064"/>
    </source>
</evidence>
<dbReference type="KEGG" id="dpp:DICPUDRAFT_151386"/>
<evidence type="ECO:0000256" key="8">
    <source>
        <dbReference type="ARBA" id="ARBA00047306"/>
    </source>
</evidence>
<dbReference type="OrthoDB" id="1298661at2759"/>
<dbReference type="InParanoid" id="F0ZIP8"/>
<evidence type="ECO:0000256" key="5">
    <source>
        <dbReference type="ARBA" id="ARBA00039112"/>
    </source>
</evidence>
<keyword evidence="13" id="KW-1185">Reference proteome</keyword>